<dbReference type="PROSITE" id="PS50949">
    <property type="entry name" value="HTH_GNTR"/>
    <property type="match status" value="1"/>
</dbReference>
<dbReference type="OrthoDB" id="214086at2"/>
<reference evidence="5 6" key="1">
    <citation type="submission" date="2019-05" db="EMBL/GenBank/DDBJ databases">
        <authorList>
            <person name="Chen C."/>
        </authorList>
    </citation>
    <scope>NUCLEOTIDE SEQUENCE [LARGE SCALE GENOMIC DNA]</scope>
    <source>
        <strain evidence="5 6">HB172198</strain>
    </source>
</reference>
<name>A0A4P8XI18_9BACL</name>
<evidence type="ECO:0000256" key="3">
    <source>
        <dbReference type="ARBA" id="ARBA00023163"/>
    </source>
</evidence>
<dbReference type="Gene3D" id="1.10.10.10">
    <property type="entry name" value="Winged helix-like DNA-binding domain superfamily/Winged helix DNA-binding domain"/>
    <property type="match status" value="1"/>
</dbReference>
<protein>
    <submittedName>
        <fullName evidence="5">GntR domain protein</fullName>
    </submittedName>
</protein>
<dbReference type="CDD" id="cd07377">
    <property type="entry name" value="WHTH_GntR"/>
    <property type="match status" value="1"/>
</dbReference>
<dbReference type="InterPro" id="IPR036390">
    <property type="entry name" value="WH_DNA-bd_sf"/>
</dbReference>
<dbReference type="InterPro" id="IPR011711">
    <property type="entry name" value="GntR_C"/>
</dbReference>
<dbReference type="SMART" id="SM00345">
    <property type="entry name" value="HTH_GNTR"/>
    <property type="match status" value="1"/>
</dbReference>
<dbReference type="AlphaFoldDB" id="A0A4P8XI18"/>
<keyword evidence="3" id="KW-0804">Transcription</keyword>
<dbReference type="SMART" id="SM00895">
    <property type="entry name" value="FCD"/>
    <property type="match status" value="1"/>
</dbReference>
<keyword evidence="1" id="KW-0805">Transcription regulation</keyword>
<evidence type="ECO:0000313" key="5">
    <source>
        <dbReference type="EMBL" id="QCT00941.1"/>
    </source>
</evidence>
<gene>
    <name evidence="5" type="ORF">E6C60_0215</name>
</gene>
<feature type="domain" description="HTH gntR-type" evidence="4">
    <location>
        <begin position="9"/>
        <end position="77"/>
    </location>
</feature>
<keyword evidence="2" id="KW-0238">DNA-binding</keyword>
<sequence length="238" mass="26253">MDPVKVETEKGHELVRKAILAQIEEGRLLPGQKLPSVVDLSTSFGVGRSTIREALSALKATGWIQVKHGGGTFVHQVLPSSQSSSLDPFKESKNVKELLEVRIWLESGSAAYAAERRNEEDLKKLKQIMAHMEQALAANDTRMSEQADIEFHLAVAAASHNELLNTLMSSLACRLTETMGKTRQLWFFKNQSSAALLLQEHQSIFDAISAQDSRLASQLIQSHLLKAADVLNQGILQD</sequence>
<dbReference type="GO" id="GO:0003677">
    <property type="term" value="F:DNA binding"/>
    <property type="evidence" value="ECO:0007669"/>
    <property type="project" value="UniProtKB-KW"/>
</dbReference>
<dbReference type="PANTHER" id="PTHR43537">
    <property type="entry name" value="TRANSCRIPTIONAL REGULATOR, GNTR FAMILY"/>
    <property type="match status" value="1"/>
</dbReference>
<evidence type="ECO:0000256" key="2">
    <source>
        <dbReference type="ARBA" id="ARBA00023125"/>
    </source>
</evidence>
<dbReference type="KEGG" id="palo:E6C60_0215"/>
<dbReference type="PRINTS" id="PR00035">
    <property type="entry name" value="HTHGNTR"/>
</dbReference>
<dbReference type="GO" id="GO:0003700">
    <property type="term" value="F:DNA-binding transcription factor activity"/>
    <property type="evidence" value="ECO:0007669"/>
    <property type="project" value="InterPro"/>
</dbReference>
<keyword evidence="6" id="KW-1185">Reference proteome</keyword>
<dbReference type="InterPro" id="IPR008920">
    <property type="entry name" value="TF_FadR/GntR_C"/>
</dbReference>
<dbReference type="InterPro" id="IPR036388">
    <property type="entry name" value="WH-like_DNA-bd_sf"/>
</dbReference>
<dbReference type="RefSeq" id="WP_138224073.1">
    <property type="nucleotide sequence ID" value="NZ_CP040396.1"/>
</dbReference>
<dbReference type="Pfam" id="PF00392">
    <property type="entry name" value="GntR"/>
    <property type="match status" value="1"/>
</dbReference>
<dbReference type="SUPFAM" id="SSF48008">
    <property type="entry name" value="GntR ligand-binding domain-like"/>
    <property type="match status" value="1"/>
</dbReference>
<evidence type="ECO:0000256" key="1">
    <source>
        <dbReference type="ARBA" id="ARBA00023015"/>
    </source>
</evidence>
<accession>A0A4P8XI18</accession>
<dbReference type="Gene3D" id="1.20.120.530">
    <property type="entry name" value="GntR ligand-binding domain-like"/>
    <property type="match status" value="1"/>
</dbReference>
<dbReference type="PANTHER" id="PTHR43537:SF5">
    <property type="entry name" value="UXU OPERON TRANSCRIPTIONAL REGULATOR"/>
    <property type="match status" value="1"/>
</dbReference>
<organism evidence="5 6">
    <name type="scientific">Paenibacillus algicola</name>
    <dbReference type="NCBI Taxonomy" id="2565926"/>
    <lineage>
        <taxon>Bacteria</taxon>
        <taxon>Bacillati</taxon>
        <taxon>Bacillota</taxon>
        <taxon>Bacilli</taxon>
        <taxon>Bacillales</taxon>
        <taxon>Paenibacillaceae</taxon>
        <taxon>Paenibacillus</taxon>
    </lineage>
</organism>
<evidence type="ECO:0000259" key="4">
    <source>
        <dbReference type="PROSITE" id="PS50949"/>
    </source>
</evidence>
<dbReference type="Pfam" id="PF07729">
    <property type="entry name" value="FCD"/>
    <property type="match status" value="1"/>
</dbReference>
<evidence type="ECO:0000313" key="6">
    <source>
        <dbReference type="Proteomes" id="UP000300879"/>
    </source>
</evidence>
<proteinExistence type="predicted"/>
<dbReference type="EMBL" id="CP040396">
    <property type="protein sequence ID" value="QCT00941.1"/>
    <property type="molecule type" value="Genomic_DNA"/>
</dbReference>
<dbReference type="SUPFAM" id="SSF46785">
    <property type="entry name" value="Winged helix' DNA-binding domain"/>
    <property type="match status" value="1"/>
</dbReference>
<dbReference type="Proteomes" id="UP000300879">
    <property type="component" value="Chromosome"/>
</dbReference>
<dbReference type="InterPro" id="IPR000524">
    <property type="entry name" value="Tscrpt_reg_HTH_GntR"/>
</dbReference>